<reference evidence="3 4" key="1">
    <citation type="journal article" date="2019" name="Appl. Microbiol. Biotechnol.">
        <title>Genome sequence of Isaria javanica and comparative genome analysis insights into family S53 peptidase evolution in fungal entomopathogens.</title>
        <authorList>
            <person name="Lin R."/>
            <person name="Zhang X."/>
            <person name="Xin B."/>
            <person name="Zou M."/>
            <person name="Gao Y."/>
            <person name="Qin F."/>
            <person name="Hu Q."/>
            <person name="Xie B."/>
            <person name="Cheng X."/>
        </authorList>
    </citation>
    <scope>NUCLEOTIDE SEQUENCE [LARGE SCALE GENOMIC DNA]</scope>
    <source>
        <strain evidence="3 4">IJ1G</strain>
    </source>
</reference>
<dbReference type="Proteomes" id="UP000315783">
    <property type="component" value="Unassembled WGS sequence"/>
</dbReference>
<accession>A0A545V4R4</accession>
<keyword evidence="1 3" id="KW-0378">Hydrolase</keyword>
<sequence>MDHQRSHPFGPDLFKLAVFICSAAPLLVTKAKQMPDVSHDLAFIERLAPLTKPWSGPYVRDHEPQPDESWNIFIPDKVIEAGLSIRIPTVHIYGKKDEALSLSLNLRDMCDARMRVELDHGGGHDIPRSANVVQDMVAMIRRAIHYAVINS</sequence>
<evidence type="ECO:0000313" key="4">
    <source>
        <dbReference type="Proteomes" id="UP000315783"/>
    </source>
</evidence>
<dbReference type="GO" id="GO:0019748">
    <property type="term" value="P:secondary metabolic process"/>
    <property type="evidence" value="ECO:0007669"/>
    <property type="project" value="TreeGrafter"/>
</dbReference>
<name>A0A545V4R4_9HYPO</name>
<dbReference type="STRING" id="43265.A0A545V4R4"/>
<dbReference type="EMBL" id="SPUK01000006">
    <property type="protein sequence ID" value="TQV96695.1"/>
    <property type="molecule type" value="Genomic_DNA"/>
</dbReference>
<proteinExistence type="predicted"/>
<feature type="domain" description="Serine hydrolase" evidence="2">
    <location>
        <begin position="82"/>
        <end position="135"/>
    </location>
</feature>
<dbReference type="InterPro" id="IPR050593">
    <property type="entry name" value="LovG"/>
</dbReference>
<dbReference type="Gene3D" id="3.40.50.1820">
    <property type="entry name" value="alpha/beta hydrolase"/>
    <property type="match status" value="1"/>
</dbReference>
<dbReference type="Pfam" id="PF03959">
    <property type="entry name" value="FSH1"/>
    <property type="match status" value="1"/>
</dbReference>
<dbReference type="InterPro" id="IPR005645">
    <property type="entry name" value="FSH-like_dom"/>
</dbReference>
<dbReference type="GO" id="GO:0016787">
    <property type="term" value="F:hydrolase activity"/>
    <property type="evidence" value="ECO:0007669"/>
    <property type="project" value="UniProtKB-KW"/>
</dbReference>
<dbReference type="GO" id="GO:0005634">
    <property type="term" value="C:nucleus"/>
    <property type="evidence" value="ECO:0007669"/>
    <property type="project" value="TreeGrafter"/>
</dbReference>
<gene>
    <name evidence="3" type="ORF">IF1G_05278</name>
</gene>
<comment type="caution">
    <text evidence="3">The sequence shown here is derived from an EMBL/GenBank/DDBJ whole genome shotgun (WGS) entry which is preliminary data.</text>
</comment>
<organism evidence="3 4">
    <name type="scientific">Cordyceps javanica</name>
    <dbReference type="NCBI Taxonomy" id="43265"/>
    <lineage>
        <taxon>Eukaryota</taxon>
        <taxon>Fungi</taxon>
        <taxon>Dikarya</taxon>
        <taxon>Ascomycota</taxon>
        <taxon>Pezizomycotina</taxon>
        <taxon>Sordariomycetes</taxon>
        <taxon>Hypocreomycetidae</taxon>
        <taxon>Hypocreales</taxon>
        <taxon>Cordycipitaceae</taxon>
        <taxon>Cordyceps</taxon>
    </lineage>
</organism>
<dbReference type="SUPFAM" id="SSF53474">
    <property type="entry name" value="alpha/beta-Hydrolases"/>
    <property type="match status" value="1"/>
</dbReference>
<evidence type="ECO:0000259" key="2">
    <source>
        <dbReference type="Pfam" id="PF03959"/>
    </source>
</evidence>
<dbReference type="InterPro" id="IPR029058">
    <property type="entry name" value="AB_hydrolase_fold"/>
</dbReference>
<dbReference type="AlphaFoldDB" id="A0A545V4R4"/>
<protein>
    <submittedName>
        <fullName evidence="3">Serine hydrolase (FSH1) domain-containing protein</fullName>
    </submittedName>
</protein>
<dbReference type="PANTHER" id="PTHR48070:SF7">
    <property type="entry name" value="SERINE HYDROLASE FSH DOMAIN-CONTAINING PROTEIN-RELATED"/>
    <property type="match status" value="1"/>
</dbReference>
<dbReference type="PANTHER" id="PTHR48070">
    <property type="entry name" value="ESTERASE OVCA2"/>
    <property type="match status" value="1"/>
</dbReference>
<evidence type="ECO:0000256" key="1">
    <source>
        <dbReference type="ARBA" id="ARBA00022801"/>
    </source>
</evidence>
<dbReference type="GO" id="GO:0005737">
    <property type="term" value="C:cytoplasm"/>
    <property type="evidence" value="ECO:0007669"/>
    <property type="project" value="TreeGrafter"/>
</dbReference>
<evidence type="ECO:0000313" key="3">
    <source>
        <dbReference type="EMBL" id="TQV96695.1"/>
    </source>
</evidence>
<keyword evidence="4" id="KW-1185">Reference proteome</keyword>